<reference evidence="2" key="2">
    <citation type="submission" date="2015-01" db="EMBL/GenBank/DDBJ databases">
        <title>Evolutionary Origins and Diversification of the Mycorrhizal Mutualists.</title>
        <authorList>
            <consortium name="DOE Joint Genome Institute"/>
            <consortium name="Mycorrhizal Genomics Consortium"/>
            <person name="Kohler A."/>
            <person name="Kuo A."/>
            <person name="Nagy L.G."/>
            <person name="Floudas D."/>
            <person name="Copeland A."/>
            <person name="Barry K.W."/>
            <person name="Cichocki N."/>
            <person name="Veneault-Fourrey C."/>
            <person name="LaButti K."/>
            <person name="Lindquist E.A."/>
            <person name="Lipzen A."/>
            <person name="Lundell T."/>
            <person name="Morin E."/>
            <person name="Murat C."/>
            <person name="Riley R."/>
            <person name="Ohm R."/>
            <person name="Sun H."/>
            <person name="Tunlid A."/>
            <person name="Henrissat B."/>
            <person name="Grigoriev I.V."/>
            <person name="Hibbett D.S."/>
            <person name="Martin F."/>
        </authorList>
    </citation>
    <scope>NUCLEOTIDE SEQUENCE [LARGE SCALE GENOMIC DNA]</scope>
    <source>
        <strain evidence="2">MUT 4182</strain>
    </source>
</reference>
<accession>A0A0C3QTE1</accession>
<protein>
    <submittedName>
        <fullName evidence="1">Uncharacterized protein</fullName>
    </submittedName>
</protein>
<sequence>MVSSTDIDCIPLIGEGSYSLGLAGLVSLRERTLSTIDEGDFPARGGRPSLGDQLCL</sequence>
<name>A0A0C3QTE1_9AGAM</name>
<dbReference type="AlphaFoldDB" id="A0A0C3QTE1"/>
<dbReference type="EMBL" id="KN822955">
    <property type="protein sequence ID" value="KIO32421.1"/>
    <property type="molecule type" value="Genomic_DNA"/>
</dbReference>
<proteinExistence type="predicted"/>
<evidence type="ECO:0000313" key="2">
    <source>
        <dbReference type="Proteomes" id="UP000054248"/>
    </source>
</evidence>
<organism evidence="1 2">
    <name type="scientific">Tulasnella calospora MUT 4182</name>
    <dbReference type="NCBI Taxonomy" id="1051891"/>
    <lineage>
        <taxon>Eukaryota</taxon>
        <taxon>Fungi</taxon>
        <taxon>Dikarya</taxon>
        <taxon>Basidiomycota</taxon>
        <taxon>Agaricomycotina</taxon>
        <taxon>Agaricomycetes</taxon>
        <taxon>Cantharellales</taxon>
        <taxon>Tulasnellaceae</taxon>
        <taxon>Tulasnella</taxon>
    </lineage>
</organism>
<gene>
    <name evidence="1" type="ORF">M407DRAFT_241474</name>
</gene>
<dbReference type="HOGENOM" id="CLU_3015917_0_0_1"/>
<keyword evidence="2" id="KW-1185">Reference proteome</keyword>
<dbReference type="Proteomes" id="UP000054248">
    <property type="component" value="Unassembled WGS sequence"/>
</dbReference>
<evidence type="ECO:0000313" key="1">
    <source>
        <dbReference type="EMBL" id="KIO32421.1"/>
    </source>
</evidence>
<reference evidence="1 2" key="1">
    <citation type="submission" date="2014-04" db="EMBL/GenBank/DDBJ databases">
        <authorList>
            <consortium name="DOE Joint Genome Institute"/>
            <person name="Kuo A."/>
            <person name="Girlanda M."/>
            <person name="Perotto S."/>
            <person name="Kohler A."/>
            <person name="Nagy L.G."/>
            <person name="Floudas D."/>
            <person name="Copeland A."/>
            <person name="Barry K.W."/>
            <person name="Cichocki N."/>
            <person name="Veneault-Fourrey C."/>
            <person name="LaButti K."/>
            <person name="Lindquist E.A."/>
            <person name="Lipzen A."/>
            <person name="Lundell T."/>
            <person name="Morin E."/>
            <person name="Murat C."/>
            <person name="Sun H."/>
            <person name="Tunlid A."/>
            <person name="Henrissat B."/>
            <person name="Grigoriev I.V."/>
            <person name="Hibbett D.S."/>
            <person name="Martin F."/>
            <person name="Nordberg H.P."/>
            <person name="Cantor M.N."/>
            <person name="Hua S.X."/>
        </authorList>
    </citation>
    <scope>NUCLEOTIDE SEQUENCE [LARGE SCALE GENOMIC DNA]</scope>
    <source>
        <strain evidence="1 2">MUT 4182</strain>
    </source>
</reference>